<reference evidence="1 2" key="2">
    <citation type="submission" date="2018-11" db="EMBL/GenBank/DDBJ databases">
        <authorList>
            <consortium name="Pathogen Informatics"/>
        </authorList>
    </citation>
    <scope>NUCLEOTIDE SEQUENCE [LARGE SCALE GENOMIC DNA]</scope>
    <source>
        <strain evidence="1 2">Egypt</strain>
    </source>
</reference>
<evidence type="ECO:0000313" key="2">
    <source>
        <dbReference type="Proteomes" id="UP000272942"/>
    </source>
</evidence>
<name>A0A183B2I5_9TREM</name>
<evidence type="ECO:0000313" key="3">
    <source>
        <dbReference type="WBParaSite" id="ECPE_0001345901-mRNA-1"/>
    </source>
</evidence>
<sequence length="440" mass="50076">MWWVKERSFQNVTRIGNMKAMTGALDQMRLLVLERLFIFFAEVDYTTLSEVLTSEFTHVQYVPITATALLIACVLINRSIPMLQPQDILGSVMKEDNRSFNYFPSVPEKFLQRFLSFPSHVGPDYFLNLPTLVVVEMMLTFTALKPAVLSRMNPIVLGTKGPVMRAWTILASALLERVTPVHTCLLLCCPGFTEILQNGDVVWIRLAQSMTVWMASFIQGTDANLCRRLADSVFRMLRNLQKPDNDVMLELETFETERQNFVQYAIECLSMCPHRLSCSLVEFLNNSVIKMFCSASRTHGLHHLYRVDTQPPMNPEQHCAYFNIEPMELETILSLGVLVLGADSVLQCATGYDEILQGAIFTDPHFLLALIQNNPPSQHAYLIQVASVLCFVFLHDIEDNTKENTRWPSLSDDGCVDFYCSVSAVNQIMFKCYTTNNFTR</sequence>
<dbReference type="AlphaFoldDB" id="A0A183B2I5"/>
<dbReference type="Proteomes" id="UP000272942">
    <property type="component" value="Unassembled WGS sequence"/>
</dbReference>
<keyword evidence="2" id="KW-1185">Reference proteome</keyword>
<dbReference type="OrthoDB" id="6228282at2759"/>
<evidence type="ECO:0000313" key="1">
    <source>
        <dbReference type="EMBL" id="VDP90692.1"/>
    </source>
</evidence>
<gene>
    <name evidence="1" type="ORF">ECPE_LOCUS13420</name>
</gene>
<proteinExistence type="predicted"/>
<dbReference type="EMBL" id="UZAN01055045">
    <property type="protein sequence ID" value="VDP90692.1"/>
    <property type="molecule type" value="Genomic_DNA"/>
</dbReference>
<accession>A0A183B2I5</accession>
<protein>
    <submittedName>
        <fullName evidence="3">Nck-associated protein 1</fullName>
    </submittedName>
</protein>
<dbReference type="WBParaSite" id="ECPE_0001345901-mRNA-1">
    <property type="protein sequence ID" value="ECPE_0001345901-mRNA-1"/>
    <property type="gene ID" value="ECPE_0001345901"/>
</dbReference>
<organism evidence="3">
    <name type="scientific">Echinostoma caproni</name>
    <dbReference type="NCBI Taxonomy" id="27848"/>
    <lineage>
        <taxon>Eukaryota</taxon>
        <taxon>Metazoa</taxon>
        <taxon>Spiralia</taxon>
        <taxon>Lophotrochozoa</taxon>
        <taxon>Platyhelminthes</taxon>
        <taxon>Trematoda</taxon>
        <taxon>Digenea</taxon>
        <taxon>Plagiorchiida</taxon>
        <taxon>Echinostomata</taxon>
        <taxon>Echinostomatoidea</taxon>
        <taxon>Echinostomatidae</taxon>
        <taxon>Echinostoma</taxon>
    </lineage>
</organism>
<reference evidence="3" key="1">
    <citation type="submission" date="2016-06" db="UniProtKB">
        <authorList>
            <consortium name="WormBaseParasite"/>
        </authorList>
    </citation>
    <scope>IDENTIFICATION</scope>
</reference>